<name>A0AAN7T7I9_9PEZI</name>
<reference evidence="2" key="1">
    <citation type="submission" date="2023-08" db="EMBL/GenBank/DDBJ databases">
        <title>Black Yeasts Isolated from many extreme environments.</title>
        <authorList>
            <person name="Coleine C."/>
            <person name="Stajich J.E."/>
            <person name="Selbmann L."/>
        </authorList>
    </citation>
    <scope>NUCLEOTIDE SEQUENCE</scope>
    <source>
        <strain evidence="2">CCFEE 5401</strain>
    </source>
</reference>
<feature type="compositionally biased region" description="Low complexity" evidence="1">
    <location>
        <begin position="108"/>
        <end position="125"/>
    </location>
</feature>
<feature type="compositionally biased region" description="Polar residues" evidence="1">
    <location>
        <begin position="8"/>
        <end position="21"/>
    </location>
</feature>
<evidence type="ECO:0000256" key="1">
    <source>
        <dbReference type="SAM" id="MobiDB-lite"/>
    </source>
</evidence>
<feature type="region of interest" description="Disordered" evidence="1">
    <location>
        <begin position="271"/>
        <end position="334"/>
    </location>
</feature>
<accession>A0AAN7T7I9</accession>
<dbReference type="PANTHER" id="PTHR42111:SF1">
    <property type="entry name" value="YALI0D23727P"/>
    <property type="match status" value="1"/>
</dbReference>
<protein>
    <submittedName>
        <fullName evidence="2">Uncharacterized protein</fullName>
    </submittedName>
</protein>
<comment type="caution">
    <text evidence="2">The sequence shown here is derived from an EMBL/GenBank/DDBJ whole genome shotgun (WGS) entry which is preliminary data.</text>
</comment>
<dbReference type="EMBL" id="JAVRRL010000149">
    <property type="protein sequence ID" value="KAK5105846.1"/>
    <property type="molecule type" value="Genomic_DNA"/>
</dbReference>
<gene>
    <name evidence="2" type="ORF">LTR62_001976</name>
</gene>
<feature type="region of interest" description="Disordered" evidence="1">
    <location>
        <begin position="1"/>
        <end position="131"/>
    </location>
</feature>
<feature type="region of interest" description="Disordered" evidence="1">
    <location>
        <begin position="209"/>
        <end position="231"/>
    </location>
</feature>
<proteinExistence type="predicted"/>
<dbReference type="Proteomes" id="UP001310890">
    <property type="component" value="Unassembled WGS sequence"/>
</dbReference>
<feature type="compositionally biased region" description="Low complexity" evidence="1">
    <location>
        <begin position="212"/>
        <end position="222"/>
    </location>
</feature>
<evidence type="ECO:0000313" key="2">
    <source>
        <dbReference type="EMBL" id="KAK5105846.1"/>
    </source>
</evidence>
<evidence type="ECO:0000313" key="3">
    <source>
        <dbReference type="Proteomes" id="UP001310890"/>
    </source>
</evidence>
<sequence>MPPFQDLPPQNSSVAPQSSAIPFSLAPEVQQQSSGYPITQGPKGRDVDPVPAKRRLLGLEKKKEDSEASRMDNSSTAQVPSSAIKGSSADLRAHPQPIPISPRHPYQASSLAAASSPMRASSPRLHSPASSEIFERSVQEPIPLSNLQDERSPAHIPTHVLTEDHIPAALEASVEAITSNNLTPDQVEIVTSYAHQPAGEKVLDVSSSHTDLASLHSPPLRHLSSDASETHATLGQIHEDEGASTYGQLDPNDVRRLSFISFADVVHTEHQQQAASNLESKENLQTLPSPPGSFPQDATMRSSTTLSSPTSPQGSFSAGLTTPPHHAAGPTAGGLASLLPAQHVTQHGELNIETMRQAVRKTASGDLSGIRNVVNGGLSPVSSHEEGVGRM</sequence>
<dbReference type="AlphaFoldDB" id="A0AAN7T7I9"/>
<feature type="compositionally biased region" description="Polar residues" evidence="1">
    <location>
        <begin position="71"/>
        <end position="85"/>
    </location>
</feature>
<feature type="compositionally biased region" description="Basic and acidic residues" evidence="1">
    <location>
        <begin position="57"/>
        <end position="70"/>
    </location>
</feature>
<feature type="compositionally biased region" description="Polar residues" evidence="1">
    <location>
        <begin position="271"/>
        <end position="287"/>
    </location>
</feature>
<feature type="compositionally biased region" description="Low complexity" evidence="1">
    <location>
        <begin position="302"/>
        <end position="312"/>
    </location>
</feature>
<dbReference type="PANTHER" id="PTHR42111">
    <property type="entry name" value="YALI0D23727P"/>
    <property type="match status" value="1"/>
</dbReference>
<organism evidence="2 3">
    <name type="scientific">Meristemomyces frigidus</name>
    <dbReference type="NCBI Taxonomy" id="1508187"/>
    <lineage>
        <taxon>Eukaryota</taxon>
        <taxon>Fungi</taxon>
        <taxon>Dikarya</taxon>
        <taxon>Ascomycota</taxon>
        <taxon>Pezizomycotina</taxon>
        <taxon>Dothideomycetes</taxon>
        <taxon>Dothideomycetidae</taxon>
        <taxon>Mycosphaerellales</taxon>
        <taxon>Teratosphaeriaceae</taxon>
        <taxon>Meristemomyces</taxon>
    </lineage>
</organism>